<name>A0A343A6I4_9CUCU</name>
<comment type="function">
    <text evidence="1">Core subunit of the mitochondrial membrane respiratory chain NADH dehydrogenase (Complex I) that is believed to belong to the minimal assembly required for catalysis. Complex I functions in the transfer of electrons from NADH to the respiratory chain. The immediate electron acceptor for the enzyme is believed to be ubiquinone.</text>
</comment>
<evidence type="ECO:0000256" key="13">
    <source>
        <dbReference type="ARBA" id="ARBA00023027"/>
    </source>
</evidence>
<comment type="similarity">
    <text evidence="3 18">Belongs to the complex I subunit 2 family.</text>
</comment>
<comment type="function">
    <text evidence="18">Core subunit of the mitochondrial membrane respiratory chain NADH dehydrogenase (Complex I) which catalyzes electron transfer from NADH through the respiratory chain, using ubiquinone as an electron acceptor. Essential for the catalytic activity and assembly of complex I.</text>
</comment>
<evidence type="ECO:0000256" key="6">
    <source>
        <dbReference type="ARBA" id="ARBA00022448"/>
    </source>
</evidence>
<feature type="transmembrane region" description="Helical" evidence="18">
    <location>
        <begin position="47"/>
        <end position="73"/>
    </location>
</feature>
<keyword evidence="12 18" id="KW-1133">Transmembrane helix</keyword>
<evidence type="ECO:0000256" key="16">
    <source>
        <dbReference type="ARBA" id="ARBA00023136"/>
    </source>
</evidence>
<dbReference type="AlphaFoldDB" id="A0A343A6I4"/>
<dbReference type="PRINTS" id="PR01436">
    <property type="entry name" value="NADHDHGNASE2"/>
</dbReference>
<dbReference type="PANTHER" id="PTHR46552">
    <property type="entry name" value="NADH-UBIQUINONE OXIDOREDUCTASE CHAIN 2"/>
    <property type="match status" value="1"/>
</dbReference>
<dbReference type="PANTHER" id="PTHR46552:SF1">
    <property type="entry name" value="NADH-UBIQUINONE OXIDOREDUCTASE CHAIN 2"/>
    <property type="match status" value="1"/>
</dbReference>
<feature type="transmembrane region" description="Helical" evidence="18">
    <location>
        <begin position="192"/>
        <end position="209"/>
    </location>
</feature>
<comment type="subcellular location">
    <subcellularLocation>
        <location evidence="2 18">Mitochondrion inner membrane</location>
        <topology evidence="2 18">Multi-pass membrane protein</topology>
    </subcellularLocation>
</comment>
<dbReference type="EMBL" id="KX035212">
    <property type="protein sequence ID" value="AOY40176.1"/>
    <property type="molecule type" value="Genomic_DNA"/>
</dbReference>
<protein>
    <recommendedName>
        <fullName evidence="5 18">NADH-ubiquinone oxidoreductase chain 2</fullName>
        <ecNumber evidence="4 18">7.1.1.2</ecNumber>
    </recommendedName>
</protein>
<keyword evidence="15 18" id="KW-0496">Mitochondrion</keyword>
<keyword evidence="14 18" id="KW-0830">Ubiquinone</keyword>
<keyword evidence="9 18" id="KW-0999">Mitochondrion inner membrane</keyword>
<organism evidence="20">
    <name type="scientific">Hylastes attenuatus</name>
    <dbReference type="NCBI Taxonomy" id="471226"/>
    <lineage>
        <taxon>Eukaryota</taxon>
        <taxon>Metazoa</taxon>
        <taxon>Ecdysozoa</taxon>
        <taxon>Arthropoda</taxon>
        <taxon>Hexapoda</taxon>
        <taxon>Insecta</taxon>
        <taxon>Pterygota</taxon>
        <taxon>Neoptera</taxon>
        <taxon>Endopterygota</taxon>
        <taxon>Coleoptera</taxon>
        <taxon>Polyphaga</taxon>
        <taxon>Cucujiformia</taxon>
        <taxon>Curculionidae</taxon>
        <taxon>Scolytinae</taxon>
        <taxon>Hylastes</taxon>
    </lineage>
</organism>
<gene>
    <name evidence="20" type="primary">nad2</name>
</gene>
<feature type="transmembrane region" description="Helical" evidence="18">
    <location>
        <begin position="6"/>
        <end position="26"/>
    </location>
</feature>
<keyword evidence="16 18" id="KW-0472">Membrane</keyword>
<evidence type="ECO:0000256" key="18">
    <source>
        <dbReference type="RuleBase" id="RU003403"/>
    </source>
</evidence>
<evidence type="ECO:0000256" key="11">
    <source>
        <dbReference type="ARBA" id="ARBA00022982"/>
    </source>
</evidence>
<keyword evidence="7 18" id="KW-0679">Respiratory chain</keyword>
<feature type="transmembrane region" description="Helical" evidence="18">
    <location>
        <begin position="268"/>
        <end position="296"/>
    </location>
</feature>
<evidence type="ECO:0000259" key="19">
    <source>
        <dbReference type="Pfam" id="PF00361"/>
    </source>
</evidence>
<dbReference type="GO" id="GO:0006120">
    <property type="term" value="P:mitochondrial electron transport, NADH to ubiquinone"/>
    <property type="evidence" value="ECO:0007669"/>
    <property type="project" value="InterPro"/>
</dbReference>
<evidence type="ECO:0000256" key="17">
    <source>
        <dbReference type="ARBA" id="ARBA00049551"/>
    </source>
</evidence>
<evidence type="ECO:0000256" key="1">
    <source>
        <dbReference type="ARBA" id="ARBA00003257"/>
    </source>
</evidence>
<evidence type="ECO:0000256" key="9">
    <source>
        <dbReference type="ARBA" id="ARBA00022792"/>
    </source>
</evidence>
<sequence length="332" mass="38365">MFYLTTMMGTMIAISTLSWLSAWIGLEMNLLSVLPLMKTKTKTSTEVMIKYFIVQAIASNILLFSIIIFTNSAYFSLFNTSSSKILPLIISSSLFLKIGAAPFHFWLPEVSSGLPWNMVLILLTWQKLAPMILLTNTINNLNFTYSIIILSSIIGSFLGLNQTCLRKLMAYSSINHMSWMISMLLISYNTWLMYFIIYSIINLNIIIILHKFNLNNMTQMFKFSNFNKNLKLLFMMNFFSLGGLPPFLGFMPKWMAVNQLINNKSYTISILLILTSLISLYFYVRLSFSSLTFFCLENLNKKMFWWKGFLMTLTNLTTLLGLLFFSLSYYLM</sequence>
<keyword evidence="6" id="KW-0813">Transport</keyword>
<evidence type="ECO:0000313" key="20">
    <source>
        <dbReference type="EMBL" id="AOY40176.1"/>
    </source>
</evidence>
<evidence type="ECO:0000256" key="14">
    <source>
        <dbReference type="ARBA" id="ARBA00023075"/>
    </source>
</evidence>
<evidence type="ECO:0000256" key="4">
    <source>
        <dbReference type="ARBA" id="ARBA00012944"/>
    </source>
</evidence>
<evidence type="ECO:0000256" key="15">
    <source>
        <dbReference type="ARBA" id="ARBA00023128"/>
    </source>
</evidence>
<evidence type="ECO:0000256" key="7">
    <source>
        <dbReference type="ARBA" id="ARBA00022660"/>
    </source>
</evidence>
<evidence type="ECO:0000256" key="5">
    <source>
        <dbReference type="ARBA" id="ARBA00021008"/>
    </source>
</evidence>
<keyword evidence="8 18" id="KW-0812">Transmembrane</keyword>
<evidence type="ECO:0000256" key="2">
    <source>
        <dbReference type="ARBA" id="ARBA00004448"/>
    </source>
</evidence>
<keyword evidence="11 18" id="KW-0249">Electron transport</keyword>
<geneLocation type="mitochondrion" evidence="20"/>
<comment type="catalytic activity">
    <reaction evidence="17 18">
        <text>a ubiquinone + NADH + 5 H(+)(in) = a ubiquinol + NAD(+) + 4 H(+)(out)</text>
        <dbReference type="Rhea" id="RHEA:29091"/>
        <dbReference type="Rhea" id="RHEA-COMP:9565"/>
        <dbReference type="Rhea" id="RHEA-COMP:9566"/>
        <dbReference type="ChEBI" id="CHEBI:15378"/>
        <dbReference type="ChEBI" id="CHEBI:16389"/>
        <dbReference type="ChEBI" id="CHEBI:17976"/>
        <dbReference type="ChEBI" id="CHEBI:57540"/>
        <dbReference type="ChEBI" id="CHEBI:57945"/>
        <dbReference type="EC" id="7.1.1.2"/>
    </reaction>
</comment>
<keyword evidence="13 18" id="KW-0520">NAD</keyword>
<dbReference type="EC" id="7.1.1.2" evidence="4 18"/>
<dbReference type="InterPro" id="IPR001750">
    <property type="entry name" value="ND/Mrp_TM"/>
</dbReference>
<evidence type="ECO:0000256" key="8">
    <source>
        <dbReference type="ARBA" id="ARBA00022692"/>
    </source>
</evidence>
<dbReference type="GO" id="GO:0008137">
    <property type="term" value="F:NADH dehydrogenase (ubiquinone) activity"/>
    <property type="evidence" value="ECO:0007669"/>
    <property type="project" value="UniProtKB-EC"/>
</dbReference>
<accession>A0A343A6I4</accession>
<evidence type="ECO:0000256" key="10">
    <source>
        <dbReference type="ARBA" id="ARBA00022967"/>
    </source>
</evidence>
<proteinExistence type="inferred from homology"/>
<dbReference type="GO" id="GO:0005743">
    <property type="term" value="C:mitochondrial inner membrane"/>
    <property type="evidence" value="ECO:0007669"/>
    <property type="project" value="UniProtKB-SubCell"/>
</dbReference>
<dbReference type="InterPro" id="IPR050175">
    <property type="entry name" value="Complex_I_Subunit_2"/>
</dbReference>
<dbReference type="Pfam" id="PF00361">
    <property type="entry name" value="Proton_antipo_M"/>
    <property type="match status" value="1"/>
</dbReference>
<feature type="transmembrane region" description="Helical" evidence="18">
    <location>
        <begin position="143"/>
        <end position="161"/>
    </location>
</feature>
<feature type="transmembrane region" description="Helical" evidence="18">
    <location>
        <begin position="230"/>
        <end position="248"/>
    </location>
</feature>
<dbReference type="InterPro" id="IPR003917">
    <property type="entry name" value="NADH_UbQ_OxRdtase_chain2"/>
</dbReference>
<evidence type="ECO:0000256" key="3">
    <source>
        <dbReference type="ARBA" id="ARBA00007012"/>
    </source>
</evidence>
<keyword evidence="10 18" id="KW-1278">Translocase</keyword>
<reference evidence="20" key="1">
    <citation type="submission" date="2016-04" db="EMBL/GenBank/DDBJ databases">
        <title>Mitochondria of Scolytid beetles.</title>
        <authorList>
            <person name="Miller K."/>
            <person name="Linard B."/>
            <person name="Vogler A.P."/>
        </authorList>
    </citation>
    <scope>NUCLEOTIDE SEQUENCE</scope>
</reference>
<feature type="transmembrane region" description="Helical" evidence="18">
    <location>
        <begin position="308"/>
        <end position="331"/>
    </location>
</feature>
<evidence type="ECO:0000256" key="12">
    <source>
        <dbReference type="ARBA" id="ARBA00022989"/>
    </source>
</evidence>
<feature type="domain" description="NADH:quinone oxidoreductase/Mrp antiporter transmembrane" evidence="19">
    <location>
        <begin position="18"/>
        <end position="279"/>
    </location>
</feature>